<dbReference type="InterPro" id="IPR000742">
    <property type="entry name" value="EGF"/>
</dbReference>
<keyword evidence="2" id="KW-0732">Signal</keyword>
<dbReference type="InterPro" id="IPR000152">
    <property type="entry name" value="EGF-type_Asp/Asn_hydroxyl_site"/>
</dbReference>
<evidence type="ECO:0000256" key="3">
    <source>
        <dbReference type="ARBA" id="ARBA00022737"/>
    </source>
</evidence>
<reference evidence="7" key="1">
    <citation type="submission" date="2023-02" db="EMBL/GenBank/DDBJ databases">
        <title>Genome of toxic invasive species Heracleum sosnowskyi carries increased number of genes despite the absence of recent whole-genome duplications.</title>
        <authorList>
            <person name="Schelkunov M."/>
            <person name="Shtratnikova V."/>
            <person name="Makarenko M."/>
            <person name="Klepikova A."/>
            <person name="Omelchenko D."/>
            <person name="Novikova G."/>
            <person name="Obukhova E."/>
            <person name="Bogdanov V."/>
            <person name="Penin A."/>
            <person name="Logacheva M."/>
        </authorList>
    </citation>
    <scope>NUCLEOTIDE SEQUENCE</scope>
    <source>
        <strain evidence="7">Hsosn_3</strain>
        <tissue evidence="7">Leaf</tissue>
    </source>
</reference>
<keyword evidence="3" id="KW-0677">Repeat</keyword>
<dbReference type="Pfam" id="PF07645">
    <property type="entry name" value="EGF_CA"/>
    <property type="match status" value="1"/>
</dbReference>
<dbReference type="PROSITE" id="PS00010">
    <property type="entry name" value="ASX_HYDROXYL"/>
    <property type="match status" value="1"/>
</dbReference>
<dbReference type="PANTHER" id="PTHR33491">
    <property type="entry name" value="OSJNBA0016N04.9 PROTEIN"/>
    <property type="match status" value="1"/>
</dbReference>
<protein>
    <submittedName>
        <fullName evidence="7">EGF-like domain-containing protein</fullName>
    </submittedName>
</protein>
<keyword evidence="8" id="KW-1185">Reference proteome</keyword>
<accession>A0AAD8J8Q5</accession>
<evidence type="ECO:0000256" key="5">
    <source>
        <dbReference type="PROSITE-ProRule" id="PRU00076"/>
    </source>
</evidence>
<proteinExistence type="predicted"/>
<dbReference type="InterPro" id="IPR018097">
    <property type="entry name" value="EGF_Ca-bd_CS"/>
</dbReference>
<feature type="domain" description="EGF-like" evidence="6">
    <location>
        <begin position="137"/>
        <end position="174"/>
    </location>
</feature>
<dbReference type="InterPro" id="IPR049883">
    <property type="entry name" value="NOTCH1_EGF-like"/>
</dbReference>
<gene>
    <name evidence="7" type="ORF">POM88_008064</name>
</gene>
<dbReference type="GO" id="GO:0005509">
    <property type="term" value="F:calcium ion binding"/>
    <property type="evidence" value="ECO:0007669"/>
    <property type="project" value="InterPro"/>
</dbReference>
<dbReference type="Proteomes" id="UP001237642">
    <property type="component" value="Unassembled WGS sequence"/>
</dbReference>
<dbReference type="EMBL" id="JAUIZM010000002">
    <property type="protein sequence ID" value="KAK1398201.1"/>
    <property type="molecule type" value="Genomic_DNA"/>
</dbReference>
<name>A0AAD8J8Q5_9APIA</name>
<dbReference type="SUPFAM" id="SSF57184">
    <property type="entry name" value="Growth factor receptor domain"/>
    <property type="match status" value="1"/>
</dbReference>
<sequence length="191" mass="21231">METYTRLKTSFCPKVAIPDATMGRKSLRTSVLALVVASPCGYAFYGEKIAFKFGDLSDLNDTAFVNKTIATIPIVLDWMIAENITCAQASQDSKSYACRYNNSQCIDIKPGRIFGGYRCSCKQGYQGNPYLSPGCKDVDECADPNKNDCEKNCINIPGNYSCSCPHGYIGDVVEITQIRNTKQRFEYKMDI</sequence>
<evidence type="ECO:0000256" key="1">
    <source>
        <dbReference type="ARBA" id="ARBA00022536"/>
    </source>
</evidence>
<dbReference type="SMART" id="SM00181">
    <property type="entry name" value="EGF"/>
    <property type="match status" value="2"/>
</dbReference>
<dbReference type="FunFam" id="2.10.25.10:FF:000038">
    <property type="entry name" value="Fibrillin 2"/>
    <property type="match status" value="1"/>
</dbReference>
<comment type="caution">
    <text evidence="5">Lacks conserved residue(s) required for the propagation of feature annotation.</text>
</comment>
<keyword evidence="1 5" id="KW-0245">EGF-like domain</keyword>
<reference evidence="7" key="2">
    <citation type="submission" date="2023-05" db="EMBL/GenBank/DDBJ databases">
        <authorList>
            <person name="Schelkunov M.I."/>
        </authorList>
    </citation>
    <scope>NUCLEOTIDE SEQUENCE</scope>
    <source>
        <strain evidence="7">Hsosn_3</strain>
        <tissue evidence="7">Leaf</tissue>
    </source>
</reference>
<dbReference type="SMART" id="SM00179">
    <property type="entry name" value="EGF_CA"/>
    <property type="match status" value="1"/>
</dbReference>
<dbReference type="PROSITE" id="PS50026">
    <property type="entry name" value="EGF_3"/>
    <property type="match status" value="1"/>
</dbReference>
<evidence type="ECO:0000313" key="8">
    <source>
        <dbReference type="Proteomes" id="UP001237642"/>
    </source>
</evidence>
<dbReference type="PROSITE" id="PS01187">
    <property type="entry name" value="EGF_CA"/>
    <property type="match status" value="1"/>
</dbReference>
<dbReference type="InterPro" id="IPR009030">
    <property type="entry name" value="Growth_fac_rcpt_cys_sf"/>
</dbReference>
<comment type="caution">
    <text evidence="7">The sequence shown here is derived from an EMBL/GenBank/DDBJ whole genome shotgun (WGS) entry which is preliminary data.</text>
</comment>
<dbReference type="InterPro" id="IPR001881">
    <property type="entry name" value="EGF-like_Ca-bd_dom"/>
</dbReference>
<evidence type="ECO:0000256" key="4">
    <source>
        <dbReference type="ARBA" id="ARBA00023157"/>
    </source>
</evidence>
<dbReference type="CDD" id="cd00054">
    <property type="entry name" value="EGF_CA"/>
    <property type="match status" value="1"/>
</dbReference>
<dbReference type="Gene3D" id="2.10.25.10">
    <property type="entry name" value="Laminin"/>
    <property type="match status" value="1"/>
</dbReference>
<keyword evidence="4" id="KW-1015">Disulfide bond</keyword>
<organism evidence="7 8">
    <name type="scientific">Heracleum sosnowskyi</name>
    <dbReference type="NCBI Taxonomy" id="360622"/>
    <lineage>
        <taxon>Eukaryota</taxon>
        <taxon>Viridiplantae</taxon>
        <taxon>Streptophyta</taxon>
        <taxon>Embryophyta</taxon>
        <taxon>Tracheophyta</taxon>
        <taxon>Spermatophyta</taxon>
        <taxon>Magnoliopsida</taxon>
        <taxon>eudicotyledons</taxon>
        <taxon>Gunneridae</taxon>
        <taxon>Pentapetalae</taxon>
        <taxon>asterids</taxon>
        <taxon>campanulids</taxon>
        <taxon>Apiales</taxon>
        <taxon>Apiaceae</taxon>
        <taxon>Apioideae</taxon>
        <taxon>apioid superclade</taxon>
        <taxon>Tordylieae</taxon>
        <taxon>Tordyliinae</taxon>
        <taxon>Heracleum</taxon>
    </lineage>
</organism>
<evidence type="ECO:0000256" key="2">
    <source>
        <dbReference type="ARBA" id="ARBA00022729"/>
    </source>
</evidence>
<evidence type="ECO:0000313" key="7">
    <source>
        <dbReference type="EMBL" id="KAK1398201.1"/>
    </source>
</evidence>
<dbReference type="AlphaFoldDB" id="A0AAD8J8Q5"/>
<evidence type="ECO:0000259" key="6">
    <source>
        <dbReference type="PROSITE" id="PS50026"/>
    </source>
</evidence>